<evidence type="ECO:0000256" key="1">
    <source>
        <dbReference type="SAM" id="MobiDB-lite"/>
    </source>
</evidence>
<dbReference type="Gene3D" id="3.40.50.970">
    <property type="match status" value="1"/>
</dbReference>
<dbReference type="Gene3D" id="3.40.50.1220">
    <property type="entry name" value="TPP-binding domain"/>
    <property type="match status" value="1"/>
</dbReference>
<dbReference type="InterPro" id="IPR029061">
    <property type="entry name" value="THDP-binding"/>
</dbReference>
<dbReference type="GO" id="GO:0000287">
    <property type="term" value="F:magnesium ion binding"/>
    <property type="evidence" value="ECO:0007669"/>
    <property type="project" value="UniProtKB-ARBA"/>
</dbReference>
<dbReference type="HOGENOM" id="CLU_017957_0_0_11"/>
<organism evidence="2 3">
    <name type="scientific">Saccharopolyspora erythraea (strain ATCC 11635 / DSM 40517 / JCM 4748 / NBRC 13426 / NCIMB 8594 / NRRL 2338)</name>
    <dbReference type="NCBI Taxonomy" id="405948"/>
    <lineage>
        <taxon>Bacteria</taxon>
        <taxon>Bacillati</taxon>
        <taxon>Actinomycetota</taxon>
        <taxon>Actinomycetes</taxon>
        <taxon>Pseudonocardiales</taxon>
        <taxon>Pseudonocardiaceae</taxon>
        <taxon>Saccharopolyspora</taxon>
    </lineage>
</organism>
<dbReference type="KEGG" id="sen:SACE_4130"/>
<dbReference type="RefSeq" id="WP_009947019.1">
    <property type="nucleotide sequence ID" value="NC_009142.1"/>
</dbReference>
<dbReference type="EMBL" id="AM420293">
    <property type="protein sequence ID" value="CAM03399.1"/>
    <property type="molecule type" value="Genomic_DNA"/>
</dbReference>
<dbReference type="InterPro" id="IPR029035">
    <property type="entry name" value="DHS-like_NAD/FAD-binding_dom"/>
</dbReference>
<name>A4FH74_SACEN</name>
<dbReference type="SUPFAM" id="SSF52518">
    <property type="entry name" value="Thiamin diphosphate-binding fold (THDP-binding)"/>
    <property type="match status" value="1"/>
</dbReference>
<evidence type="ECO:0000313" key="2">
    <source>
        <dbReference type="EMBL" id="CAM03399.1"/>
    </source>
</evidence>
<evidence type="ECO:0000313" key="3">
    <source>
        <dbReference type="Proteomes" id="UP000006728"/>
    </source>
</evidence>
<reference evidence="2 3" key="1">
    <citation type="journal article" date="2007" name="Nat. Biotechnol.">
        <title>Complete genome sequence of the erythromycin-producing bacterium Saccharopolyspora erythraea NRRL23338.</title>
        <authorList>
            <person name="Oliynyk M."/>
            <person name="Samborskyy M."/>
            <person name="Lester J.B."/>
            <person name="Mironenko T."/>
            <person name="Scott N."/>
            <person name="Dickens S."/>
            <person name="Haydock S.F."/>
            <person name="Leadlay P.F."/>
        </authorList>
    </citation>
    <scope>NUCLEOTIDE SEQUENCE [LARGE SCALE GENOMIC DNA]</scope>
    <source>
        <strain evidence="3">ATCC 11635 / DSM 40517 / JCM 4748 / NBRC 13426 / NCIMB 8594 / NRRL 2338</strain>
    </source>
</reference>
<dbReference type="STRING" id="405948.SACE_4130"/>
<dbReference type="eggNOG" id="COG0028">
    <property type="taxonomic scope" value="Bacteria"/>
</dbReference>
<dbReference type="AlphaFoldDB" id="A4FH74"/>
<feature type="region of interest" description="Disordered" evidence="1">
    <location>
        <begin position="788"/>
        <end position="807"/>
    </location>
</feature>
<dbReference type="Proteomes" id="UP000006728">
    <property type="component" value="Chromosome"/>
</dbReference>
<dbReference type="OrthoDB" id="3885828at2"/>
<accession>A4FH74</accession>
<feature type="compositionally biased region" description="Basic and acidic residues" evidence="1">
    <location>
        <begin position="797"/>
        <end position="807"/>
    </location>
</feature>
<dbReference type="SUPFAM" id="SSF52467">
    <property type="entry name" value="DHS-like NAD/FAD-binding domain"/>
    <property type="match status" value="1"/>
</dbReference>
<gene>
    <name evidence="2" type="ordered locus">SACE_4130</name>
</gene>
<keyword evidence="3" id="KW-1185">Reference proteome</keyword>
<sequence>MAVEHDSQAPSRRLLLAVVADDARSDSAESASAALEHLTGAPGPAPQSAQLHEVVRRARRFLGRAVPEAEPALVVADSLDDLAAKLAADPDPRPATLTLLVLDHREFRDSAIAAAARVEERLAKLTAALPERVSFAPSPATVQLHTDPPAQARIGLGRFAPRWPAPARWAAVADLVCSFTDSVQLEQMSRLHIPAPPTTLATAIARFLDERAGTAWGLHCYTGSVVARAIDDLERHASANGNPVLRGPSEHSLACAMHARWQLDGAPGLVVVTSGMIDEFRGTLANLRSSRAKGFILCADSKPGQWYPFQGTITAAEDSREVARARGLQVVHIEHTSRMAEGLAAAFAAYDAGQGPVVLFATKEVLDSAKPVAINRGEPAPARASAVVPGFDELLRLLEGEPVRLLCQPGALRPGAADALRELARRTGLALADSLTQPGVVSRYHGGNHVPEYLGTMSLYGTSPRVHEFLHHDDRPRPADEQALLFLGSRIEEIDTPLSPRNLQRSRIVQVAEDTGDHAPFTDLGLACPAPDLLTALLERVEVDPAVLAARRAAIESTRDSFSDVVGLVPALPMTPNYFFRQLHDVLDELIRERGYRYTGVYDVGRAGLSAVCDLPRTGPGFSGWAGRALMGDALQSVPAIALTRDDNVLAFVGDGAWAMVPDILPTLVQQIAADGRPHRGNLTVFRCVNGGHSIIRTYREAHRPSAVSAQTGVLSFVDEDWTRRVDDVTVRHRRIISAEPGELAALLAEPAAINLCTVQLAHNNEGDGLGLAGLGWQRDVLSERGLAFTASNRRPARPDSPMRTDA</sequence>
<proteinExistence type="predicted"/>
<protein>
    <submittedName>
        <fullName evidence="2">Uncharacterized protein</fullName>
    </submittedName>
</protein>